<accession>A0ACB8F1R0</accession>
<dbReference type="Proteomes" id="UP000827872">
    <property type="component" value="Linkage Group LG05"/>
</dbReference>
<reference evidence="1" key="1">
    <citation type="submission" date="2021-08" db="EMBL/GenBank/DDBJ databases">
        <title>The first chromosome-level gecko genome reveals the dynamic sex chromosomes of Neotropical dwarf geckos (Sphaerodactylidae: Sphaerodactylus).</title>
        <authorList>
            <person name="Pinto B.J."/>
            <person name="Keating S.E."/>
            <person name="Gamble T."/>
        </authorList>
    </citation>
    <scope>NUCLEOTIDE SEQUENCE</scope>
    <source>
        <strain evidence="1">TG3544</strain>
    </source>
</reference>
<dbReference type="EMBL" id="CM037618">
    <property type="protein sequence ID" value="KAH7999283.1"/>
    <property type="molecule type" value="Genomic_DNA"/>
</dbReference>
<keyword evidence="2" id="KW-1185">Reference proteome</keyword>
<comment type="caution">
    <text evidence="1">The sequence shown here is derived from an EMBL/GenBank/DDBJ whole genome shotgun (WGS) entry which is preliminary data.</text>
</comment>
<evidence type="ECO:0000313" key="2">
    <source>
        <dbReference type="Proteomes" id="UP000827872"/>
    </source>
</evidence>
<sequence>MRWGCRWSVTLIFLRKKSHARTVTGIRLDHHHHHYKPLPIPYDGTARSLSHSFRLSRGQNIAEDAAMTHTAGPLHSPPSKSPKKSKRDAVKLFFAFILQPPVTLR</sequence>
<organism evidence="1 2">
    <name type="scientific">Sphaerodactylus townsendi</name>
    <dbReference type="NCBI Taxonomy" id="933632"/>
    <lineage>
        <taxon>Eukaryota</taxon>
        <taxon>Metazoa</taxon>
        <taxon>Chordata</taxon>
        <taxon>Craniata</taxon>
        <taxon>Vertebrata</taxon>
        <taxon>Euteleostomi</taxon>
        <taxon>Lepidosauria</taxon>
        <taxon>Squamata</taxon>
        <taxon>Bifurcata</taxon>
        <taxon>Gekkota</taxon>
        <taxon>Sphaerodactylidae</taxon>
        <taxon>Sphaerodactylus</taxon>
    </lineage>
</organism>
<protein>
    <submittedName>
        <fullName evidence="1">Uncharacterized protein</fullName>
    </submittedName>
</protein>
<gene>
    <name evidence="1" type="ORF">K3G42_008061</name>
</gene>
<proteinExistence type="predicted"/>
<evidence type="ECO:0000313" key="1">
    <source>
        <dbReference type="EMBL" id="KAH7999283.1"/>
    </source>
</evidence>
<name>A0ACB8F1R0_9SAUR</name>